<dbReference type="InterPro" id="IPR003607">
    <property type="entry name" value="HD/PDEase_dom"/>
</dbReference>
<dbReference type="PANTHER" id="PTHR35795:SF1">
    <property type="entry name" value="BIS(5'-NUCLEOSYL)-TETRAPHOSPHATASE, SYMMETRICAL"/>
    <property type="match status" value="1"/>
</dbReference>
<evidence type="ECO:0000256" key="1">
    <source>
        <dbReference type="ARBA" id="ARBA00022801"/>
    </source>
</evidence>
<dbReference type="PROSITE" id="PS51831">
    <property type="entry name" value="HD"/>
    <property type="match status" value="1"/>
</dbReference>
<dbReference type="SUPFAM" id="SSF109604">
    <property type="entry name" value="HD-domain/PDEase-like"/>
    <property type="match status" value="1"/>
</dbReference>
<dbReference type="Gene3D" id="1.10.3210.10">
    <property type="entry name" value="Hypothetical protein af1432"/>
    <property type="match status" value="1"/>
</dbReference>
<dbReference type="InterPro" id="IPR026875">
    <property type="entry name" value="PHydrolase_assoc_dom"/>
</dbReference>
<evidence type="ECO:0000313" key="4">
    <source>
        <dbReference type="Proteomes" id="UP000252355"/>
    </source>
</evidence>
<sequence length="367" mass="40563">MTHPVHHSITDATLRKAFEAEEDRRLSPRACRASQSRGRAVPEQECFIRTCFQRDMDRILHSEAFRRLKHKTQVFLSPTNDHFRTRLTHTLEVVGIARSIARCLRLNEDLTEAIALGHDLGHTPFGHAGEEVLAEIAEEGFHHAQHSVRVVTCLEKGGKGLNLTAEVLDGIARHSKGRKGAATGGPDAPATLEGQVVRLADLVAYINHDIDDAIRAGVIALADLPAGPVRLLGERHSQRIHHMVMDIVTASAEAPGIVMSPPVQEATEELRDFLYGQVYPRAEGDGATGKAKALLRQLARWFLDHPDDLLARLHHPPPAGQSLRRTLVDYLASMTDEYAIRVFKELFVPHFAPELPGTCGRSQERSA</sequence>
<dbReference type="GO" id="GO:0016793">
    <property type="term" value="F:triphosphoric monoester hydrolase activity"/>
    <property type="evidence" value="ECO:0007669"/>
    <property type="project" value="InterPro"/>
</dbReference>
<accession>A0A367ZUV4</accession>
<dbReference type="Pfam" id="PF01966">
    <property type="entry name" value="HD"/>
    <property type="match status" value="1"/>
</dbReference>
<organism evidence="3 4">
    <name type="scientific">Candidatus Ozemobacter sibiricus</name>
    <dbReference type="NCBI Taxonomy" id="2268124"/>
    <lineage>
        <taxon>Bacteria</taxon>
        <taxon>Candidatus Ozemobacteria</taxon>
        <taxon>Candidatus Ozemobacterales</taxon>
        <taxon>Candidatus Ozemobacteraceae</taxon>
        <taxon>Candidatus Ozemobacter</taxon>
    </lineage>
</organism>
<dbReference type="InterPro" id="IPR006674">
    <property type="entry name" value="HD_domain"/>
</dbReference>
<comment type="caution">
    <text evidence="3">The sequence shown here is derived from an EMBL/GenBank/DDBJ whole genome shotgun (WGS) entry which is preliminary data.</text>
</comment>
<proteinExistence type="predicted"/>
<evidence type="ECO:0000259" key="2">
    <source>
        <dbReference type="PROSITE" id="PS51831"/>
    </source>
</evidence>
<protein>
    <submittedName>
        <fullName evidence="3">Deoxyguanosinetriphosphate triphosphohydrolase</fullName>
    </submittedName>
</protein>
<dbReference type="InterPro" id="IPR006261">
    <property type="entry name" value="dGTPase"/>
</dbReference>
<feature type="domain" description="HD" evidence="2">
    <location>
        <begin position="86"/>
        <end position="206"/>
    </location>
</feature>
<dbReference type="Proteomes" id="UP000252355">
    <property type="component" value="Unassembled WGS sequence"/>
</dbReference>
<evidence type="ECO:0000313" key="3">
    <source>
        <dbReference type="EMBL" id="RCK81121.1"/>
    </source>
</evidence>
<reference evidence="3 4" key="1">
    <citation type="submission" date="2018-05" db="EMBL/GenBank/DDBJ databases">
        <title>A metagenomic window into the 2 km-deep terrestrial subsurface aquifer revealed taxonomically and functionally diverse microbial community comprising novel uncultured bacterial lineages.</title>
        <authorList>
            <person name="Kadnikov V.V."/>
            <person name="Mardanov A.V."/>
            <person name="Beletsky A.V."/>
            <person name="Banks D."/>
            <person name="Pimenov N.V."/>
            <person name="Frank Y.A."/>
            <person name="Karnachuk O.V."/>
            <person name="Ravin N.V."/>
        </authorList>
    </citation>
    <scope>NUCLEOTIDE SEQUENCE [LARGE SCALE GENOMIC DNA]</scope>
    <source>
        <strain evidence="3">BY5</strain>
    </source>
</reference>
<dbReference type="NCBIfam" id="NF002327">
    <property type="entry name" value="PRK01286.1-2"/>
    <property type="match status" value="1"/>
</dbReference>
<dbReference type="SMART" id="SM00471">
    <property type="entry name" value="HDc"/>
    <property type="match status" value="1"/>
</dbReference>
<keyword evidence="1 3" id="KW-0378">Hydrolase</keyword>
<dbReference type="Pfam" id="PF13286">
    <property type="entry name" value="HD_assoc"/>
    <property type="match status" value="1"/>
</dbReference>
<dbReference type="AlphaFoldDB" id="A0A367ZUV4"/>
<dbReference type="InterPro" id="IPR051094">
    <property type="entry name" value="Diverse_Catalytic_Enzymes"/>
</dbReference>
<dbReference type="EMBL" id="QOQW01000003">
    <property type="protein sequence ID" value="RCK81121.1"/>
    <property type="molecule type" value="Genomic_DNA"/>
</dbReference>
<gene>
    <name evidence="3" type="ORF">OZSIB_2498</name>
</gene>
<dbReference type="NCBIfam" id="TIGR01353">
    <property type="entry name" value="dGTP_triPase"/>
    <property type="match status" value="1"/>
</dbReference>
<name>A0A367ZUV4_9BACT</name>
<dbReference type="CDD" id="cd00077">
    <property type="entry name" value="HDc"/>
    <property type="match status" value="1"/>
</dbReference>
<dbReference type="PANTHER" id="PTHR35795">
    <property type="entry name" value="SLR1885 PROTEIN"/>
    <property type="match status" value="1"/>
</dbReference>